<sequence>MHWVDREFTGQDFRDLQDGDLSRLRTERAVFDECDFSGVNLAESEHRGSAFRNCTFRRTTLWHSTFAQCSMLGSVFVQCRLRPVSFEEVDFTLAVLGGNDLRGVDLTGCRLREASLVETDLRKAVLRGADLSGARTTGTRLDDADLRGAKADPSLWTSAKLAGARIDVPQALAFALAHGLRLDAQ</sequence>
<evidence type="ECO:0000313" key="2">
    <source>
        <dbReference type="Proteomes" id="UP000465360"/>
    </source>
</evidence>
<dbReference type="InterPro" id="IPR001646">
    <property type="entry name" value="5peptide_repeat"/>
</dbReference>
<dbReference type="EMBL" id="BLKZ01000001">
    <property type="protein sequence ID" value="GFG88821.1"/>
    <property type="molecule type" value="Genomic_DNA"/>
</dbReference>
<dbReference type="RefSeq" id="WP_163708261.1">
    <property type="nucleotide sequence ID" value="NZ_BLKZ01000001.1"/>
</dbReference>
<dbReference type="Gene3D" id="2.160.20.80">
    <property type="entry name" value="E3 ubiquitin-protein ligase SopA"/>
    <property type="match status" value="1"/>
</dbReference>
<dbReference type="Pfam" id="PF13576">
    <property type="entry name" value="Pentapeptide_3"/>
    <property type="match status" value="1"/>
</dbReference>
<protein>
    <submittedName>
        <fullName evidence="1">Pentapeptide repeat protein MfpA</fullName>
    </submittedName>
</protein>
<dbReference type="PANTHER" id="PTHR14136">
    <property type="entry name" value="BTB_POZ DOMAIN-CONTAINING PROTEIN KCTD9"/>
    <property type="match status" value="1"/>
</dbReference>
<organism evidence="1 2">
    <name type="scientific">Mycobacterium bourgelatii</name>
    <dbReference type="NCBI Taxonomy" id="1273442"/>
    <lineage>
        <taxon>Bacteria</taxon>
        <taxon>Bacillati</taxon>
        <taxon>Actinomycetota</taxon>
        <taxon>Actinomycetes</taxon>
        <taxon>Mycobacteriales</taxon>
        <taxon>Mycobacteriaceae</taxon>
        <taxon>Mycobacterium</taxon>
    </lineage>
</organism>
<dbReference type="Pfam" id="PF00805">
    <property type="entry name" value="Pentapeptide"/>
    <property type="match status" value="1"/>
</dbReference>
<reference evidence="1 2" key="1">
    <citation type="journal article" date="2019" name="Emerg. Microbes Infect.">
        <title>Comprehensive subspecies identification of 175 nontuberculous mycobacteria species based on 7547 genomic profiles.</title>
        <authorList>
            <person name="Matsumoto Y."/>
            <person name="Kinjo T."/>
            <person name="Motooka D."/>
            <person name="Nabeya D."/>
            <person name="Jung N."/>
            <person name="Uechi K."/>
            <person name="Horii T."/>
            <person name="Iida T."/>
            <person name="Fujita J."/>
            <person name="Nakamura S."/>
        </authorList>
    </citation>
    <scope>NUCLEOTIDE SEQUENCE [LARGE SCALE GENOMIC DNA]</scope>
    <source>
        <strain evidence="1 2">JCM 30725</strain>
    </source>
</reference>
<evidence type="ECO:0000313" key="1">
    <source>
        <dbReference type="EMBL" id="GFG88821.1"/>
    </source>
</evidence>
<accession>A0A7I9YJG5</accession>
<gene>
    <name evidence="1" type="ORF">MBOU_08630</name>
</gene>
<keyword evidence="2" id="KW-1185">Reference proteome</keyword>
<dbReference type="SUPFAM" id="SSF141571">
    <property type="entry name" value="Pentapeptide repeat-like"/>
    <property type="match status" value="1"/>
</dbReference>
<dbReference type="PANTHER" id="PTHR14136:SF17">
    <property type="entry name" value="BTB_POZ DOMAIN-CONTAINING PROTEIN KCTD9"/>
    <property type="match status" value="1"/>
</dbReference>
<dbReference type="AlphaFoldDB" id="A0A7I9YJG5"/>
<name>A0A7I9YJG5_MYCBU</name>
<dbReference type="Proteomes" id="UP000465360">
    <property type="component" value="Unassembled WGS sequence"/>
</dbReference>
<proteinExistence type="predicted"/>
<dbReference type="InterPro" id="IPR051082">
    <property type="entry name" value="Pentapeptide-BTB/POZ_domain"/>
</dbReference>
<comment type="caution">
    <text evidence="1">The sequence shown here is derived from an EMBL/GenBank/DDBJ whole genome shotgun (WGS) entry which is preliminary data.</text>
</comment>